<protein>
    <recommendedName>
        <fullName evidence="3">Progesterone receptor</fullName>
    </recommendedName>
</protein>
<organism evidence="1 2">
    <name type="scientific">Marasmiellus scandens</name>
    <dbReference type="NCBI Taxonomy" id="2682957"/>
    <lineage>
        <taxon>Eukaryota</taxon>
        <taxon>Fungi</taxon>
        <taxon>Dikarya</taxon>
        <taxon>Basidiomycota</taxon>
        <taxon>Agaricomycotina</taxon>
        <taxon>Agaricomycetes</taxon>
        <taxon>Agaricomycetidae</taxon>
        <taxon>Agaricales</taxon>
        <taxon>Marasmiineae</taxon>
        <taxon>Omphalotaceae</taxon>
        <taxon>Marasmiellus</taxon>
    </lineage>
</organism>
<accession>A0ABR1JC24</accession>
<dbReference type="Proteomes" id="UP001498398">
    <property type="component" value="Unassembled WGS sequence"/>
</dbReference>
<gene>
    <name evidence="1" type="ORF">VKT23_012150</name>
</gene>
<comment type="caution">
    <text evidence="1">The sequence shown here is derived from an EMBL/GenBank/DDBJ whole genome shotgun (WGS) entry which is preliminary data.</text>
</comment>
<sequence>MDFKDTEMESDCDTCYSESDIGEQSLPVPVLTGVGGGGLSPLLSQCPLPKGLPAKDNRIFVPVNPALQSSLQLMDVPELKSNPLPPLRLPYSSSQSYLTLTSEVQLPT</sequence>
<dbReference type="EMBL" id="JBANRG010000028">
    <property type="protein sequence ID" value="KAK7452749.1"/>
    <property type="molecule type" value="Genomic_DNA"/>
</dbReference>
<proteinExistence type="predicted"/>
<reference evidence="1 2" key="1">
    <citation type="submission" date="2024-01" db="EMBL/GenBank/DDBJ databases">
        <title>A draft genome for the cacao thread blight pathogen Marasmiellus scandens.</title>
        <authorList>
            <person name="Baruah I.K."/>
            <person name="Leung J."/>
            <person name="Bukari Y."/>
            <person name="Amoako-Attah I."/>
            <person name="Meinhardt L.W."/>
            <person name="Bailey B.A."/>
            <person name="Cohen S.P."/>
        </authorList>
    </citation>
    <scope>NUCLEOTIDE SEQUENCE [LARGE SCALE GENOMIC DNA]</scope>
    <source>
        <strain evidence="1 2">GH-19</strain>
    </source>
</reference>
<keyword evidence="2" id="KW-1185">Reference proteome</keyword>
<evidence type="ECO:0000313" key="1">
    <source>
        <dbReference type="EMBL" id="KAK7452749.1"/>
    </source>
</evidence>
<evidence type="ECO:0008006" key="3">
    <source>
        <dbReference type="Google" id="ProtNLM"/>
    </source>
</evidence>
<name>A0ABR1JC24_9AGAR</name>
<evidence type="ECO:0000313" key="2">
    <source>
        <dbReference type="Proteomes" id="UP001498398"/>
    </source>
</evidence>